<organism evidence="1 2">
    <name type="scientific">Mycobacterium phage phiT46-1</name>
    <dbReference type="NCBI Taxonomy" id="2775045"/>
    <lineage>
        <taxon>Viruses</taxon>
        <taxon>Duplodnaviria</taxon>
        <taxon>Heunggongvirae</taxon>
        <taxon>Uroviricota</taxon>
        <taxon>Caudoviricetes</taxon>
        <taxon>Mycoabscvirus</taxon>
        <taxon>Mycoabscvirus phiT46-1</taxon>
    </lineage>
</organism>
<protein>
    <submittedName>
        <fullName evidence="1">Uncharacterized protein</fullName>
    </submittedName>
</protein>
<dbReference type="RefSeq" id="YP_010050679.1">
    <property type="nucleotide sequence ID" value="NC_054432.1"/>
</dbReference>
<dbReference type="Proteomes" id="UP000594984">
    <property type="component" value="Segment"/>
</dbReference>
<proteinExistence type="predicted"/>
<dbReference type="GeneID" id="63911413"/>
<evidence type="ECO:0000313" key="1">
    <source>
        <dbReference type="EMBL" id="QPP19690.1"/>
    </source>
</evidence>
<accession>A0A7T1X3B6</accession>
<dbReference type="EMBL" id="MW353181">
    <property type="protein sequence ID" value="QPP19690.1"/>
    <property type="molecule type" value="Genomic_DNA"/>
</dbReference>
<name>A0A7T1X3B6_9CAUD</name>
<sequence>MANPAELLYRQLKAWDLAGSQQNAEQRRALNKDLTMAIRRHEAALSNLRAVGELLDEAEKLELMPSDVIELYRGYLPAWGRMVLSYPDGWRNIYYFDSPSMQMLSTLGHQLDPLVRKLPTDAADAFEKALDEVLTALKDDSSIELNVKKYMLGLIIHMKLVIEEYRLNMRGDYDLFRAATLLKTSIDTAYEATDEDHKGMWARLKELFTWKDVTKAALELSPTIAAMITESGG</sequence>
<keyword evidence="2" id="KW-1185">Reference proteome</keyword>
<gene>
    <name evidence="1" type="primary">56</name>
    <name evidence="1" type="ORF">PHIT46-1_56</name>
</gene>
<dbReference type="KEGG" id="vg:63911413"/>
<reference evidence="1 2" key="1">
    <citation type="submission" date="2020-12" db="EMBL/GenBank/DDBJ databases">
        <authorList>
            <person name="Amarh E.D."/>
            <person name="Dedrick R.M."/>
            <person name="Garlena R.A."/>
            <person name="Russell D.A."/>
            <person name="Jacobs-Sera D."/>
            <person name="Hatfull G.F."/>
        </authorList>
    </citation>
    <scope>NUCLEOTIDE SEQUENCE [LARGE SCALE GENOMIC DNA]</scope>
</reference>
<evidence type="ECO:0000313" key="2">
    <source>
        <dbReference type="Proteomes" id="UP000594984"/>
    </source>
</evidence>